<accession>A0A6J5RGN8</accession>
<evidence type="ECO:0000313" key="1">
    <source>
        <dbReference type="EMBL" id="CAB4196493.1"/>
    </source>
</evidence>
<gene>
    <name evidence="1" type="ORF">UFOVP1290_13</name>
</gene>
<reference evidence="1" key="1">
    <citation type="submission" date="2020-05" db="EMBL/GenBank/DDBJ databases">
        <authorList>
            <person name="Chiriac C."/>
            <person name="Salcher M."/>
            <person name="Ghai R."/>
            <person name="Kavagutti S V."/>
        </authorList>
    </citation>
    <scope>NUCLEOTIDE SEQUENCE</scope>
</reference>
<evidence type="ECO:0008006" key="2">
    <source>
        <dbReference type="Google" id="ProtNLM"/>
    </source>
</evidence>
<organism evidence="1">
    <name type="scientific">uncultured Caudovirales phage</name>
    <dbReference type="NCBI Taxonomy" id="2100421"/>
    <lineage>
        <taxon>Viruses</taxon>
        <taxon>Duplodnaviria</taxon>
        <taxon>Heunggongvirae</taxon>
        <taxon>Uroviricota</taxon>
        <taxon>Caudoviricetes</taxon>
        <taxon>Peduoviridae</taxon>
        <taxon>Maltschvirus</taxon>
        <taxon>Maltschvirus maltsch</taxon>
    </lineage>
</organism>
<protein>
    <recommendedName>
        <fullName evidence="2">Tail sheath protein</fullName>
    </recommendedName>
</protein>
<dbReference type="EMBL" id="LR797252">
    <property type="protein sequence ID" value="CAB4196493.1"/>
    <property type="molecule type" value="Genomic_DNA"/>
</dbReference>
<proteinExistence type="predicted"/>
<name>A0A6J5RGN8_9CAUD</name>
<sequence>MSNIPGATQALPGVYSDVITQSRGVSVPGGSRIAALIGEGSTDETLVVQANGGGNDGLNPTYSSTKSADGRHFQLTNFPVVSNRTTLFKNGIPLVGTESLIDSDPFSSKYDYRIDIATGRIELQKAHIVDQGGSFYIPLSTNVGDGYLSPLTLVDLNAPPETWTIRCVSVQRTVLNAPVAGTAKFLAFGSISGAKLDANGNPVVWMANGNVVSNGVLSFGIYETKVNNVATTPFREGDAFTIKVASGVLVRSDSLTSNTIPTANLNDPVLLQGMGAVASKHGFPSLTNNLSLGAQLAFSNAAPAIISVQAKPPMPRRTSYILADSINASSLNDDDFIFPLPVGVTPDFNSNIHFFVTDNSTNVESQILPNKLDYYLLDTSGQPTTTAFIMDDAVAPSGYSYAYTVKQTFEALATGFDGYVARDSVVDNRGLFSSSITFDSSYVGMKLNIIESANKANMGYYSITGVSNGKLTVTTLDAPSGATADTVNYHLTSSAYFSDFNAGDSPPATSVSFELINIATEVALDGYSGTDGVLTRVGPNTAQATVTSATIDFSLVPNVDTLYRLQINSTGSLPTANQNDNNGLYDISSPVSFGVTITKNLVDESDMRYEIVDIADTSAYVVVNHNVVPDGNGLRVTIVDTKEASFYDAGWIDALDSLEKVECDIVVPLPKQTISGIFQNVLAHCRTMSNIKNKKERVMFAGAISGLSPENLMGTAPAAVEDIGILEGIQGETVTDILAGNIEDLANYSVSDAFGNTYRAVYFWPDQIVVQAGSDNVLIDGFYIAAAAAGYLSADVRIENPLTNKVLSGFTILRNKQLSPLTLEQLSYAGVSVLQPVAGGGRVTWGITTSNSGYPEEQEISIVFIRDRVAKTLRAGFAGFIGLAETPDTGAILNTRAVILLNSLVSQGLITAYKDLSVSRDGVDPRQWNITVRVQPTYPVNYIYIKVNLGQL</sequence>